<dbReference type="STRING" id="945553.A0A0D2L8H3"/>
<reference evidence="14" key="1">
    <citation type="submission" date="2014-04" db="EMBL/GenBank/DDBJ databases">
        <title>Evolutionary Origins and Diversification of the Mycorrhizal Mutualists.</title>
        <authorList>
            <consortium name="DOE Joint Genome Institute"/>
            <consortium name="Mycorrhizal Genomics Consortium"/>
            <person name="Kohler A."/>
            <person name="Kuo A."/>
            <person name="Nagy L.G."/>
            <person name="Floudas D."/>
            <person name="Copeland A."/>
            <person name="Barry K.W."/>
            <person name="Cichocki N."/>
            <person name="Veneault-Fourrey C."/>
            <person name="LaButti K."/>
            <person name="Lindquist E.A."/>
            <person name="Lipzen A."/>
            <person name="Lundell T."/>
            <person name="Morin E."/>
            <person name="Murat C."/>
            <person name="Riley R."/>
            <person name="Ohm R."/>
            <person name="Sun H."/>
            <person name="Tunlid A."/>
            <person name="Henrissat B."/>
            <person name="Grigoriev I.V."/>
            <person name="Hibbett D.S."/>
            <person name="Martin F."/>
        </authorList>
    </citation>
    <scope>NUCLEOTIDE SEQUENCE [LARGE SCALE GENOMIC DNA]</scope>
    <source>
        <strain evidence="14">FD-334 SS-4</strain>
    </source>
</reference>
<evidence type="ECO:0000259" key="12">
    <source>
        <dbReference type="Pfam" id="PF13691"/>
    </source>
</evidence>
<dbReference type="OMA" id="INYICQL"/>
<evidence type="ECO:0000256" key="8">
    <source>
        <dbReference type="ARBA" id="ARBA00022759"/>
    </source>
</evidence>
<dbReference type="InterPro" id="IPR047151">
    <property type="entry name" value="RNZ2-like"/>
</dbReference>
<evidence type="ECO:0000256" key="4">
    <source>
        <dbReference type="ARBA" id="ARBA00012477"/>
    </source>
</evidence>
<evidence type="ECO:0000256" key="9">
    <source>
        <dbReference type="ARBA" id="ARBA00022801"/>
    </source>
</evidence>
<comment type="catalytic activity">
    <reaction evidence="1">
        <text>Endonucleolytic cleavage of RNA, removing extra 3' nucleotides from tRNA precursor, generating 3' termini of tRNAs. A 3'-hydroxy group is left at the tRNA terminus and a 5'-phosphoryl group is left at the trailer molecule.</text>
        <dbReference type="EC" id="3.1.26.11"/>
    </reaction>
</comment>
<proteinExistence type="inferred from homology"/>
<dbReference type="EC" id="3.1.26.11" evidence="4"/>
<evidence type="ECO:0000313" key="13">
    <source>
        <dbReference type="EMBL" id="KJA23522.1"/>
    </source>
</evidence>
<dbReference type="PANTHER" id="PTHR12553">
    <property type="entry name" value="ZINC PHOSPHODIESTERASE ELAC PROTEIN 2"/>
    <property type="match status" value="1"/>
</dbReference>
<keyword evidence="7" id="KW-0479">Metal-binding</keyword>
<gene>
    <name evidence="13" type="ORF">HYPSUDRAFT_39708</name>
</gene>
<keyword evidence="9" id="KW-0378">Hydrolase</keyword>
<accession>A0A0D2L8H3</accession>
<dbReference type="InterPro" id="IPR027794">
    <property type="entry name" value="tRNase_Z_dom"/>
</dbReference>
<evidence type="ECO:0000256" key="11">
    <source>
        <dbReference type="SAM" id="MobiDB-lite"/>
    </source>
</evidence>
<dbReference type="Gene3D" id="3.60.15.10">
    <property type="entry name" value="Ribonuclease Z/Hydroxyacylglutathione hydrolase-like"/>
    <property type="match status" value="2"/>
</dbReference>
<keyword evidence="10" id="KW-0862">Zinc</keyword>
<dbReference type="CDD" id="cd07718">
    <property type="entry name" value="RNaseZ_ELAC1_ELAC2-C-term-like_MBL-fold"/>
    <property type="match status" value="1"/>
</dbReference>
<keyword evidence="14" id="KW-1185">Reference proteome</keyword>
<evidence type="ECO:0000313" key="14">
    <source>
        <dbReference type="Proteomes" id="UP000054270"/>
    </source>
</evidence>
<feature type="region of interest" description="Disordered" evidence="11">
    <location>
        <begin position="881"/>
        <end position="917"/>
    </location>
</feature>
<dbReference type="Pfam" id="PF13691">
    <property type="entry name" value="Lactamase_B_4"/>
    <property type="match status" value="1"/>
</dbReference>
<comment type="cofactor">
    <cofactor evidence="2">
        <name>Zn(2+)</name>
        <dbReference type="ChEBI" id="CHEBI:29105"/>
    </cofactor>
</comment>
<comment type="similarity">
    <text evidence="3">Belongs to the RNase Z family.</text>
</comment>
<evidence type="ECO:0000256" key="7">
    <source>
        <dbReference type="ARBA" id="ARBA00022723"/>
    </source>
</evidence>
<dbReference type="PANTHER" id="PTHR12553:SF49">
    <property type="entry name" value="ZINC PHOSPHODIESTERASE ELAC PROTEIN 2"/>
    <property type="match status" value="1"/>
</dbReference>
<dbReference type="AlphaFoldDB" id="A0A0D2L8H3"/>
<evidence type="ECO:0000256" key="1">
    <source>
        <dbReference type="ARBA" id="ARBA00000402"/>
    </source>
</evidence>
<evidence type="ECO:0000256" key="2">
    <source>
        <dbReference type="ARBA" id="ARBA00001947"/>
    </source>
</evidence>
<dbReference type="InterPro" id="IPR036866">
    <property type="entry name" value="RibonucZ/Hydroxyglut_hydro"/>
</dbReference>
<dbReference type="Proteomes" id="UP000054270">
    <property type="component" value="Unassembled WGS sequence"/>
</dbReference>
<keyword evidence="8" id="KW-0255">Endonuclease</keyword>
<keyword evidence="5" id="KW-0819">tRNA processing</keyword>
<dbReference type="GO" id="GO:1990180">
    <property type="term" value="P:mitochondrial tRNA 3'-end processing"/>
    <property type="evidence" value="ECO:0007669"/>
    <property type="project" value="TreeGrafter"/>
</dbReference>
<evidence type="ECO:0000256" key="3">
    <source>
        <dbReference type="ARBA" id="ARBA00007823"/>
    </source>
</evidence>
<keyword evidence="6" id="KW-0540">Nuclease</keyword>
<evidence type="ECO:0000256" key="5">
    <source>
        <dbReference type="ARBA" id="ARBA00022694"/>
    </source>
</evidence>
<dbReference type="SUPFAM" id="SSF56281">
    <property type="entry name" value="Metallo-hydrolase/oxidoreductase"/>
    <property type="match status" value="2"/>
</dbReference>
<name>A0A0D2L8H3_HYPSF</name>
<sequence length="917" mass="101588">MQWSTEVVSALSSDTEPAILVVFNDHKYMFNTSENTMRSFLQSGRLWRRTKCLFFTQSRVEKIGGLPGLIMSFADATINNLQLIGPPGLNHLLASMRTYTYRDSIALKTSETPWTTTTDPKPCFTDENVTVYAIPAIPSLEVPLPPSATESTDGTTIQYDDKFAETAVKRKRDLSADAPRKRMNVGDEAFTGTEVTNEGVDAYEDEANAHRKTMIQHMFPGTNIPSPEEVARSNRATLADQPILSSVDVETMSRTRPESFWKQLPTFTNPFPKTSPTMCYLVIGPRYRGKFDAAKAKALGIPNGRVRATLASGQPITIEVKVDGEKVTRTIQPEDVLGKEDPPAAILVLDVPTPAHVSSLLSAFQSSDFYRNIWSEDSSSLSAKEEPKFILRTIYQTCGDGVLDDEMYKTFLRGFGPETNHIIASREFCPDPITFTSVSENQLRLSSIDDKIFPLPKYSLTPKRDLSSVPGLPVKIQTMSSTLQNVMRPWSAPAPDPVIVAADRFHPLVNGTEVLKISPALQRYTTQAHASIAEVIARREIDPVEGADVGIITLGTGGSLPSKYRNVLSTLVKIPGWGNILLDAGEGTWGQLVRAHGLDGPDSVWKTLRDLKCIFISHIHGDHHMGLSQILAKRRELDPPPNEPLYVVSLRSVHLYLREVQDVQDIGIDDPSGNGVIPVLSESIHFNHLGRYLTTGLWKIGGDEPWLEYNKSRESASRMCDALGLEYFKTADVDHRCKCYGASFRHKDGWSITFSGDTAPSPGLRKLGMNSTLLIHEATMSQDELALAKKKAHSTVGQAIAEGMAMNAKNILLTHFSARYAKVPPDLVGRRGLPRMTPLSFNRERQIVPAFDHLNLTIGEMWKIQFYLRPMVQAIEHIENHMGSPSPEPEPSARRRLSTGHRSPSPSPWSGVKKQLG</sequence>
<evidence type="ECO:0000256" key="6">
    <source>
        <dbReference type="ARBA" id="ARBA00022722"/>
    </source>
</evidence>
<protein>
    <recommendedName>
        <fullName evidence="4">ribonuclease Z</fullName>
        <ecNumber evidence="4">3.1.26.11</ecNumber>
    </recommendedName>
</protein>
<dbReference type="EMBL" id="KN817542">
    <property type="protein sequence ID" value="KJA23522.1"/>
    <property type="molecule type" value="Genomic_DNA"/>
</dbReference>
<dbReference type="GO" id="GO:0042781">
    <property type="term" value="F:3'-tRNA processing endoribonuclease activity"/>
    <property type="evidence" value="ECO:0007669"/>
    <property type="project" value="UniProtKB-EC"/>
</dbReference>
<dbReference type="OrthoDB" id="527344at2759"/>
<dbReference type="GO" id="GO:0046872">
    <property type="term" value="F:metal ion binding"/>
    <property type="evidence" value="ECO:0007669"/>
    <property type="project" value="UniProtKB-KW"/>
</dbReference>
<organism evidence="13 14">
    <name type="scientific">Hypholoma sublateritium (strain FD-334 SS-4)</name>
    <dbReference type="NCBI Taxonomy" id="945553"/>
    <lineage>
        <taxon>Eukaryota</taxon>
        <taxon>Fungi</taxon>
        <taxon>Dikarya</taxon>
        <taxon>Basidiomycota</taxon>
        <taxon>Agaricomycotina</taxon>
        <taxon>Agaricomycetes</taxon>
        <taxon>Agaricomycetidae</taxon>
        <taxon>Agaricales</taxon>
        <taxon>Agaricineae</taxon>
        <taxon>Strophariaceae</taxon>
        <taxon>Hypholoma</taxon>
    </lineage>
</organism>
<evidence type="ECO:0000256" key="10">
    <source>
        <dbReference type="ARBA" id="ARBA00022833"/>
    </source>
</evidence>
<feature type="domain" description="tRNase Z endonuclease" evidence="12">
    <location>
        <begin position="6"/>
        <end position="65"/>
    </location>
</feature>
<dbReference type="GO" id="GO:0005739">
    <property type="term" value="C:mitochondrion"/>
    <property type="evidence" value="ECO:0007669"/>
    <property type="project" value="TreeGrafter"/>
</dbReference>